<protein>
    <submittedName>
        <fullName evidence="1">Sporulation protein YlmC with PRC-barrel domain</fullName>
    </submittedName>
</protein>
<evidence type="ECO:0000313" key="2">
    <source>
        <dbReference type="Proteomes" id="UP000590225"/>
    </source>
</evidence>
<proteinExistence type="predicted"/>
<evidence type="ECO:0000313" key="1">
    <source>
        <dbReference type="EMBL" id="MBA8989367.1"/>
    </source>
</evidence>
<reference evidence="1 2" key="1">
    <citation type="submission" date="2020-07" db="EMBL/GenBank/DDBJ databases">
        <title>Above-ground endophytic microbial communities from plants in different locations in the United States.</title>
        <authorList>
            <person name="Frank C."/>
        </authorList>
    </citation>
    <scope>NUCLEOTIDE SEQUENCE [LARGE SCALE GENOMIC DNA]</scope>
    <source>
        <strain evidence="1 2">WPL5_2</strain>
    </source>
</reference>
<accession>A0AAW3T4J6</accession>
<sequence>MLLSELMRQPVLDADGTRVGFVLDVRFVLDGVPEGQLATPQLHGILVCPRKNASFLGYERTEVRAPWLVADLLRWRARGTFLVLAHDIDRLGAPVQLRPDATRWSPALSGP</sequence>
<comment type="caution">
    <text evidence="1">The sequence shown here is derived from an EMBL/GenBank/DDBJ whole genome shotgun (WGS) entry which is preliminary data.</text>
</comment>
<organism evidence="1 2">
    <name type="scientific">Curtobacterium pusillum</name>
    <dbReference type="NCBI Taxonomy" id="69373"/>
    <lineage>
        <taxon>Bacteria</taxon>
        <taxon>Bacillati</taxon>
        <taxon>Actinomycetota</taxon>
        <taxon>Actinomycetes</taxon>
        <taxon>Micrococcales</taxon>
        <taxon>Microbacteriaceae</taxon>
        <taxon>Curtobacterium</taxon>
    </lineage>
</organism>
<name>A0AAW3T4J6_9MICO</name>
<gene>
    <name evidence="1" type="ORF">FHW23_000599</name>
</gene>
<dbReference type="RefSeq" id="WP_182515100.1">
    <property type="nucleotide sequence ID" value="NZ_JACGXP010000001.1"/>
</dbReference>
<dbReference type="Proteomes" id="UP000590225">
    <property type="component" value="Unassembled WGS sequence"/>
</dbReference>
<dbReference type="EMBL" id="JACGXP010000001">
    <property type="protein sequence ID" value="MBA8989367.1"/>
    <property type="molecule type" value="Genomic_DNA"/>
</dbReference>
<dbReference type="AlphaFoldDB" id="A0AAW3T4J6"/>